<keyword evidence="3" id="KW-1185">Reference proteome</keyword>
<dbReference type="Gene3D" id="2.60.120.920">
    <property type="match status" value="1"/>
</dbReference>
<evidence type="ECO:0000259" key="1">
    <source>
        <dbReference type="SMART" id="SM00589"/>
    </source>
</evidence>
<dbReference type="InterPro" id="IPR043136">
    <property type="entry name" value="B30.2/SPRY_sf"/>
</dbReference>
<dbReference type="InterPro" id="IPR006574">
    <property type="entry name" value="PRY"/>
</dbReference>
<dbReference type="EMBL" id="JAMKFB020000015">
    <property type="protein sequence ID" value="KAL0173450.1"/>
    <property type="molecule type" value="Genomic_DNA"/>
</dbReference>
<name>A0ABD0PI77_CIRMR</name>
<dbReference type="SUPFAM" id="SSF49899">
    <property type="entry name" value="Concanavalin A-like lectins/glucanases"/>
    <property type="match status" value="1"/>
</dbReference>
<reference evidence="2 3" key="1">
    <citation type="submission" date="2024-05" db="EMBL/GenBank/DDBJ databases">
        <title>Genome sequencing and assembly of Indian major carp, Cirrhinus mrigala (Hamilton, 1822).</title>
        <authorList>
            <person name="Mohindra V."/>
            <person name="Chowdhury L.M."/>
            <person name="Lal K."/>
            <person name="Jena J.K."/>
        </authorList>
    </citation>
    <scope>NUCLEOTIDE SEQUENCE [LARGE SCALE GENOMIC DNA]</scope>
    <source>
        <strain evidence="2">CM1030</strain>
        <tissue evidence="2">Blood</tissue>
    </source>
</reference>
<feature type="non-terminal residue" evidence="2">
    <location>
        <position position="1"/>
    </location>
</feature>
<evidence type="ECO:0000313" key="2">
    <source>
        <dbReference type="EMBL" id="KAL0173450.1"/>
    </source>
</evidence>
<dbReference type="Pfam" id="PF13765">
    <property type="entry name" value="PRY"/>
    <property type="match status" value="1"/>
</dbReference>
<organism evidence="2 3">
    <name type="scientific">Cirrhinus mrigala</name>
    <name type="common">Mrigala</name>
    <dbReference type="NCBI Taxonomy" id="683832"/>
    <lineage>
        <taxon>Eukaryota</taxon>
        <taxon>Metazoa</taxon>
        <taxon>Chordata</taxon>
        <taxon>Craniata</taxon>
        <taxon>Vertebrata</taxon>
        <taxon>Euteleostomi</taxon>
        <taxon>Actinopterygii</taxon>
        <taxon>Neopterygii</taxon>
        <taxon>Teleostei</taxon>
        <taxon>Ostariophysi</taxon>
        <taxon>Cypriniformes</taxon>
        <taxon>Cyprinidae</taxon>
        <taxon>Labeoninae</taxon>
        <taxon>Labeonini</taxon>
        <taxon>Cirrhinus</taxon>
    </lineage>
</organism>
<protein>
    <recommendedName>
        <fullName evidence="1">SPRY-associated domain-containing protein</fullName>
    </recommendedName>
</protein>
<dbReference type="SMART" id="SM00589">
    <property type="entry name" value="PRY"/>
    <property type="match status" value="1"/>
</dbReference>
<feature type="domain" description="SPRY-associated" evidence="1">
    <location>
        <begin position="1"/>
        <end position="51"/>
    </location>
</feature>
<proteinExistence type="predicted"/>
<feature type="non-terminal residue" evidence="2">
    <location>
        <position position="59"/>
    </location>
</feature>
<dbReference type="AlphaFoldDB" id="A0ABD0PI77"/>
<dbReference type="Proteomes" id="UP001529510">
    <property type="component" value="Unassembled WGS sequence"/>
</dbReference>
<dbReference type="InterPro" id="IPR013320">
    <property type="entry name" value="ConA-like_dom_sf"/>
</dbReference>
<gene>
    <name evidence="2" type="ORF">M9458_029418</name>
</gene>
<evidence type="ECO:0000313" key="3">
    <source>
        <dbReference type="Proteomes" id="UP001529510"/>
    </source>
</evidence>
<comment type="caution">
    <text evidence="2">The sequence shown here is derived from an EMBL/GenBank/DDBJ whole genome shotgun (WGS) entry which is preliminary data.</text>
</comment>
<sequence length="59" mass="7296">RIEPTLDHNSAFRHIRLSDGYRKATLCAENQNYPDHPDRFVYWRQVIPYYWEVEWTGQR</sequence>
<accession>A0ABD0PI77</accession>